<evidence type="ECO:0000313" key="6">
    <source>
        <dbReference type="EMBL" id="TCS61512.1"/>
    </source>
</evidence>
<keyword evidence="4 5" id="KW-0732">Signal</keyword>
<comment type="similarity">
    <text evidence="2">Belongs to the bacterial solute-binding protein 1 family.</text>
</comment>
<proteinExistence type="inferred from homology"/>
<evidence type="ECO:0000256" key="4">
    <source>
        <dbReference type="ARBA" id="ARBA00022729"/>
    </source>
</evidence>
<dbReference type="EMBL" id="SLZU01000011">
    <property type="protein sequence ID" value="TCS61512.1"/>
    <property type="molecule type" value="Genomic_DNA"/>
</dbReference>
<protein>
    <submittedName>
        <fullName evidence="6">Carbohydrate ABC transporter substrate-binding protein (CUT1 family)</fullName>
    </submittedName>
</protein>
<evidence type="ECO:0000313" key="7">
    <source>
        <dbReference type="Proteomes" id="UP000295696"/>
    </source>
</evidence>
<dbReference type="Proteomes" id="UP000295696">
    <property type="component" value="Unassembled WGS sequence"/>
</dbReference>
<sequence>MLFKLTRRKALAITSAAALSVSAGGAFAQSAADRAVEAAKQYSGITLNVFYEAGLQPLDPKNFTGPLWEELTGIKINVIESPNDEMFTKTMQAHLGGSGAYDVLNVLPSQMPDLALAGALEPLDAFVDKFGYRDELNSIAPVYRDNQMMVEDTIYGLPDDGDVFVLYYRRDIFEDPETMAEFKAKHGYDLAAPTTWKEFGEIGQFITDKHAPEIYGAGMFRQPGAAKYLFEERFRVEGGRFFDPETMRATVNSEAGLRTMQGMVAENAWMPPGVEQWGFGEVFSAFLAGDIAMAVSWPPVGRWAAGYGKGTEALNWIPETTVADTIAYALPPGGKPELAAGFSLSVASGSKHKEAAFLFAMWMNSEEISLQRVQLPYALRDPFRPSHFASEEYRSKWPSAGEYLDILEAGAQTGMLDLSLIQIDRYNEALRQGLSRLWAGDDPQAVLDEVAANWDALTDRIGVEKQRRVYADWASKPNAYPE</sequence>
<feature type="chain" id="PRO_5020824427" evidence="5">
    <location>
        <begin position="29"/>
        <end position="482"/>
    </location>
</feature>
<dbReference type="SUPFAM" id="SSF53850">
    <property type="entry name" value="Periplasmic binding protein-like II"/>
    <property type="match status" value="1"/>
</dbReference>
<comment type="caution">
    <text evidence="6">The sequence shown here is derived from an EMBL/GenBank/DDBJ whole genome shotgun (WGS) entry which is preliminary data.</text>
</comment>
<dbReference type="Gene3D" id="3.40.190.10">
    <property type="entry name" value="Periplasmic binding protein-like II"/>
    <property type="match status" value="2"/>
</dbReference>
<keyword evidence="3" id="KW-0813">Transport</keyword>
<keyword evidence="7" id="KW-1185">Reference proteome</keyword>
<dbReference type="CDD" id="cd13585">
    <property type="entry name" value="PBP2_TMBP_like"/>
    <property type="match status" value="1"/>
</dbReference>
<evidence type="ECO:0000256" key="1">
    <source>
        <dbReference type="ARBA" id="ARBA00004418"/>
    </source>
</evidence>
<evidence type="ECO:0000256" key="3">
    <source>
        <dbReference type="ARBA" id="ARBA00022448"/>
    </source>
</evidence>
<name>A0A4R3J7U5_9RHOB</name>
<organism evidence="6 7">
    <name type="scientific">Primorskyibacter sedentarius</name>
    <dbReference type="NCBI Taxonomy" id="745311"/>
    <lineage>
        <taxon>Bacteria</taxon>
        <taxon>Pseudomonadati</taxon>
        <taxon>Pseudomonadota</taxon>
        <taxon>Alphaproteobacteria</taxon>
        <taxon>Rhodobacterales</taxon>
        <taxon>Roseobacteraceae</taxon>
        <taxon>Primorskyibacter</taxon>
    </lineage>
</organism>
<accession>A0A4R3J7U5</accession>
<dbReference type="AlphaFoldDB" id="A0A4R3J7U5"/>
<gene>
    <name evidence="6" type="ORF">EDD52_111110</name>
</gene>
<dbReference type="InterPro" id="IPR006059">
    <property type="entry name" value="SBP"/>
</dbReference>
<evidence type="ECO:0000256" key="2">
    <source>
        <dbReference type="ARBA" id="ARBA00008520"/>
    </source>
</evidence>
<comment type="subcellular location">
    <subcellularLocation>
        <location evidence="1">Periplasm</location>
    </subcellularLocation>
</comment>
<evidence type="ECO:0000256" key="5">
    <source>
        <dbReference type="SAM" id="SignalP"/>
    </source>
</evidence>
<dbReference type="InterPro" id="IPR006311">
    <property type="entry name" value="TAT_signal"/>
</dbReference>
<dbReference type="GO" id="GO:0042597">
    <property type="term" value="C:periplasmic space"/>
    <property type="evidence" value="ECO:0007669"/>
    <property type="project" value="UniProtKB-SubCell"/>
</dbReference>
<dbReference type="Pfam" id="PF01547">
    <property type="entry name" value="SBP_bac_1"/>
    <property type="match status" value="1"/>
</dbReference>
<reference evidence="6 7" key="1">
    <citation type="submission" date="2019-03" db="EMBL/GenBank/DDBJ databases">
        <title>Genomic Encyclopedia of Type Strains, Phase IV (KMG-IV): sequencing the most valuable type-strain genomes for metagenomic binning, comparative biology and taxonomic classification.</title>
        <authorList>
            <person name="Goeker M."/>
        </authorList>
    </citation>
    <scope>NUCLEOTIDE SEQUENCE [LARGE SCALE GENOMIC DNA]</scope>
    <source>
        <strain evidence="6 7">DSM 104836</strain>
    </source>
</reference>
<dbReference type="PANTHER" id="PTHR43649:SF34">
    <property type="entry name" value="ABC TRANSPORTER PERIPLASMIC-BINDING PROTEIN YCJN-RELATED"/>
    <property type="match status" value="1"/>
</dbReference>
<feature type="signal peptide" evidence="5">
    <location>
        <begin position="1"/>
        <end position="28"/>
    </location>
</feature>
<dbReference type="RefSeq" id="WP_132246440.1">
    <property type="nucleotide sequence ID" value="NZ_SLZU01000011.1"/>
</dbReference>
<dbReference type="PROSITE" id="PS51318">
    <property type="entry name" value="TAT"/>
    <property type="match status" value="1"/>
</dbReference>
<dbReference type="OrthoDB" id="9803049at2"/>
<dbReference type="PANTHER" id="PTHR43649">
    <property type="entry name" value="ARABINOSE-BINDING PROTEIN-RELATED"/>
    <property type="match status" value="1"/>
</dbReference>
<dbReference type="InterPro" id="IPR050490">
    <property type="entry name" value="Bact_solute-bd_prot1"/>
</dbReference>